<feature type="transmembrane region" description="Helical" evidence="7">
    <location>
        <begin position="85"/>
        <end position="110"/>
    </location>
</feature>
<evidence type="ECO:0000256" key="6">
    <source>
        <dbReference type="ARBA" id="ARBA00023136"/>
    </source>
</evidence>
<keyword evidence="5 7" id="KW-1133">Transmembrane helix</keyword>
<evidence type="ECO:0000256" key="4">
    <source>
        <dbReference type="ARBA" id="ARBA00022692"/>
    </source>
</evidence>
<feature type="domain" description="ABC transmembrane type-1" evidence="8">
    <location>
        <begin position="99"/>
        <end position="270"/>
    </location>
</feature>
<name>A0A381YQV9_9ZZZZ</name>
<dbReference type="Gene3D" id="1.10.3720.10">
    <property type="entry name" value="MetI-like"/>
    <property type="match status" value="1"/>
</dbReference>
<comment type="subcellular location">
    <subcellularLocation>
        <location evidence="1">Cell membrane</location>
        <topology evidence="1">Multi-pass membrane protein</topology>
    </subcellularLocation>
</comment>
<evidence type="ECO:0000256" key="5">
    <source>
        <dbReference type="ARBA" id="ARBA00022989"/>
    </source>
</evidence>
<dbReference type="InterPro" id="IPR005769">
    <property type="entry name" value="PhnE/PtxC"/>
</dbReference>
<reference evidence="9" key="1">
    <citation type="submission" date="2018-05" db="EMBL/GenBank/DDBJ databases">
        <authorList>
            <person name="Lanie J.A."/>
            <person name="Ng W.-L."/>
            <person name="Kazmierczak K.M."/>
            <person name="Andrzejewski T.M."/>
            <person name="Davidsen T.M."/>
            <person name="Wayne K.J."/>
            <person name="Tettelin H."/>
            <person name="Glass J.I."/>
            <person name="Rusch D."/>
            <person name="Podicherti R."/>
            <person name="Tsui H.-C.T."/>
            <person name="Winkler M.E."/>
        </authorList>
    </citation>
    <scope>NUCLEOTIDE SEQUENCE</scope>
</reference>
<accession>A0A381YQV9</accession>
<dbReference type="InterPro" id="IPR000515">
    <property type="entry name" value="MetI-like"/>
</dbReference>
<feature type="transmembrane region" description="Helical" evidence="7">
    <location>
        <begin position="25"/>
        <end position="42"/>
    </location>
</feature>
<proteinExistence type="predicted"/>
<organism evidence="9">
    <name type="scientific">marine metagenome</name>
    <dbReference type="NCBI Taxonomy" id="408172"/>
    <lineage>
        <taxon>unclassified sequences</taxon>
        <taxon>metagenomes</taxon>
        <taxon>ecological metagenomes</taxon>
    </lineage>
</organism>
<evidence type="ECO:0000256" key="7">
    <source>
        <dbReference type="SAM" id="Phobius"/>
    </source>
</evidence>
<dbReference type="GO" id="GO:0015416">
    <property type="term" value="F:ABC-type phosphonate transporter activity"/>
    <property type="evidence" value="ECO:0007669"/>
    <property type="project" value="InterPro"/>
</dbReference>
<evidence type="ECO:0000313" key="9">
    <source>
        <dbReference type="EMBL" id="SVA79340.1"/>
    </source>
</evidence>
<dbReference type="PANTHER" id="PTHR30043">
    <property type="entry name" value="PHOSPHONATES TRANSPORT SYSTEM PERMEASE PROTEIN"/>
    <property type="match status" value="1"/>
</dbReference>
<keyword evidence="3" id="KW-1003">Cell membrane</keyword>
<dbReference type="SUPFAM" id="SSF161098">
    <property type="entry name" value="MetI-like"/>
    <property type="match status" value="1"/>
</dbReference>
<protein>
    <recommendedName>
        <fullName evidence="8">ABC transmembrane type-1 domain-containing protein</fullName>
    </recommendedName>
</protein>
<dbReference type="InterPro" id="IPR035906">
    <property type="entry name" value="MetI-like_sf"/>
</dbReference>
<gene>
    <name evidence="9" type="ORF">METZ01_LOCUS132194</name>
</gene>
<dbReference type="AlphaFoldDB" id="A0A381YQV9"/>
<dbReference type="EMBL" id="UINC01018818">
    <property type="protein sequence ID" value="SVA79340.1"/>
    <property type="molecule type" value="Genomic_DNA"/>
</dbReference>
<evidence type="ECO:0000256" key="3">
    <source>
        <dbReference type="ARBA" id="ARBA00022475"/>
    </source>
</evidence>
<sequence>MTAPTTTDITTSRPEPPRGVRSRRWVITVVIMTAAIWSVSGLDVTLDRLLGAPGDAWKILRQMIPPAFAEVYERGALGKILESVYIAWIGTIIGAVLSLPLAFLAAHNVAPIWVRVPIRQLFNVIRAVPELILAVIIIPITGLGAWAGTLAIGIHSVGTLGKWAAESIESIDDGPIEAVEACGGRWVNEMRWAVIPQVMPTITSYWLFRFEINVRASAVLGMIGAGGVGSELVSHLSFRNFPAACAVLLMTITVVLTIDTISAAVRRRIIRGSTGTEDEGSRSTEALVDLTGLRR</sequence>
<keyword evidence="6 7" id="KW-0472">Membrane</keyword>
<feature type="transmembrane region" description="Helical" evidence="7">
    <location>
        <begin position="241"/>
        <end position="265"/>
    </location>
</feature>
<dbReference type="Pfam" id="PF00528">
    <property type="entry name" value="BPD_transp_1"/>
    <property type="match status" value="1"/>
</dbReference>
<dbReference type="PANTHER" id="PTHR30043:SF1">
    <property type="entry name" value="ABC TRANSPORT SYSTEM PERMEASE PROTEIN P69"/>
    <property type="match status" value="1"/>
</dbReference>
<dbReference type="CDD" id="cd06261">
    <property type="entry name" value="TM_PBP2"/>
    <property type="match status" value="1"/>
</dbReference>
<dbReference type="GO" id="GO:0005886">
    <property type="term" value="C:plasma membrane"/>
    <property type="evidence" value="ECO:0007669"/>
    <property type="project" value="UniProtKB-SubCell"/>
</dbReference>
<evidence type="ECO:0000256" key="2">
    <source>
        <dbReference type="ARBA" id="ARBA00022448"/>
    </source>
</evidence>
<evidence type="ECO:0000259" key="8">
    <source>
        <dbReference type="Pfam" id="PF00528"/>
    </source>
</evidence>
<dbReference type="NCBIfam" id="TIGR01097">
    <property type="entry name" value="PhnE"/>
    <property type="match status" value="1"/>
</dbReference>
<keyword evidence="4 7" id="KW-0812">Transmembrane</keyword>
<keyword evidence="2" id="KW-0813">Transport</keyword>
<evidence type="ECO:0000256" key="1">
    <source>
        <dbReference type="ARBA" id="ARBA00004651"/>
    </source>
</evidence>
<feature type="transmembrane region" description="Helical" evidence="7">
    <location>
        <begin position="131"/>
        <end position="154"/>
    </location>
</feature>